<evidence type="ECO:0000313" key="4">
    <source>
        <dbReference type="Proteomes" id="UP000034952"/>
    </source>
</evidence>
<dbReference type="PANTHER" id="PTHR10859:SF105">
    <property type="entry name" value="DOLICHYL-PHOSPHATE BETA-D-MANNOSYLTRANSFERASE"/>
    <property type="match status" value="1"/>
</dbReference>
<protein>
    <submittedName>
        <fullName evidence="3">Family 2 glycosyl transferase</fullName>
    </submittedName>
</protein>
<dbReference type="EMBL" id="LBPY01000014">
    <property type="protein sequence ID" value="KKP66010.1"/>
    <property type="molecule type" value="Genomic_DNA"/>
</dbReference>
<feature type="transmembrane region" description="Helical" evidence="1">
    <location>
        <begin position="299"/>
        <end position="321"/>
    </location>
</feature>
<sequence>MLNNKTIAVVVPSYNEEKQIGIVIESMPDFVDRIVIVNDKSKDSTAKIVEEYIKNDNVEVRDLNHRKKIVPNRYNYAELVAEKMEKDENCLYTPSEIYNKDPKRSRIILINHLKNGSVGAAIATGYKWCLDNNIDCTAVMAGDGQMDPDELEAICMPVIDGEVDYVKGNRLKHRSASFVIPKIRFFGNSVLSLMTKIASGYWQVSDTQTGYTSISLEALRGIKLYDIYHSYGCPNDILVKLNIANFTIREIPIKPIYNVGEKSKMQIFKVIPRVSWLLFKLFWLRLYKKYLLRDFHPLFLLYHLSFTLLLINIPYLVAVFSDVFLGNKVSTNSLMAFIFLSIIGFQSLFFAMWMDMMDNQRLQK</sequence>
<keyword evidence="1" id="KW-0812">Transmembrane</keyword>
<dbReference type="AlphaFoldDB" id="A0A0G0DSN2"/>
<gene>
    <name evidence="3" type="ORF">UR64_C0014G0011</name>
</gene>
<dbReference type="Gene3D" id="3.90.550.10">
    <property type="entry name" value="Spore Coat Polysaccharide Biosynthesis Protein SpsA, Chain A"/>
    <property type="match status" value="1"/>
</dbReference>
<evidence type="ECO:0000259" key="2">
    <source>
        <dbReference type="Pfam" id="PF00535"/>
    </source>
</evidence>
<dbReference type="SUPFAM" id="SSF53448">
    <property type="entry name" value="Nucleotide-diphospho-sugar transferases"/>
    <property type="match status" value="1"/>
</dbReference>
<evidence type="ECO:0000256" key="1">
    <source>
        <dbReference type="SAM" id="Phobius"/>
    </source>
</evidence>
<accession>A0A0G0DSN2</accession>
<dbReference type="InterPro" id="IPR029044">
    <property type="entry name" value="Nucleotide-diphossugar_trans"/>
</dbReference>
<dbReference type="Proteomes" id="UP000034952">
    <property type="component" value="Unassembled WGS sequence"/>
</dbReference>
<feature type="domain" description="Glycosyltransferase 2-like" evidence="2">
    <location>
        <begin position="9"/>
        <end position="69"/>
    </location>
</feature>
<evidence type="ECO:0000313" key="3">
    <source>
        <dbReference type="EMBL" id="KKP66010.1"/>
    </source>
</evidence>
<dbReference type="CDD" id="cd04179">
    <property type="entry name" value="DPM_DPG-synthase_like"/>
    <property type="match status" value="1"/>
</dbReference>
<organism evidence="3 4">
    <name type="scientific">Candidatus Nomurabacteria bacterium GW2011_GWE1_35_16</name>
    <dbReference type="NCBI Taxonomy" id="1618761"/>
    <lineage>
        <taxon>Bacteria</taxon>
        <taxon>Candidatus Nomuraibacteriota</taxon>
    </lineage>
</organism>
<dbReference type="Pfam" id="PF00535">
    <property type="entry name" value="Glycos_transf_2"/>
    <property type="match status" value="1"/>
</dbReference>
<name>A0A0G0DSN2_9BACT</name>
<dbReference type="InterPro" id="IPR001173">
    <property type="entry name" value="Glyco_trans_2-like"/>
</dbReference>
<dbReference type="PANTHER" id="PTHR10859">
    <property type="entry name" value="GLYCOSYL TRANSFERASE"/>
    <property type="match status" value="1"/>
</dbReference>
<keyword evidence="1" id="KW-0472">Membrane</keyword>
<comment type="caution">
    <text evidence="3">The sequence shown here is derived from an EMBL/GenBank/DDBJ whole genome shotgun (WGS) entry which is preliminary data.</text>
</comment>
<reference evidence="3 4" key="1">
    <citation type="journal article" date="2015" name="Nature">
        <title>rRNA introns, odd ribosomes, and small enigmatic genomes across a large radiation of phyla.</title>
        <authorList>
            <person name="Brown C.T."/>
            <person name="Hug L.A."/>
            <person name="Thomas B.C."/>
            <person name="Sharon I."/>
            <person name="Castelle C.J."/>
            <person name="Singh A."/>
            <person name="Wilkins M.J."/>
            <person name="Williams K.H."/>
            <person name="Banfield J.F."/>
        </authorList>
    </citation>
    <scope>NUCLEOTIDE SEQUENCE [LARGE SCALE GENOMIC DNA]</scope>
</reference>
<proteinExistence type="predicted"/>
<keyword evidence="1" id="KW-1133">Transmembrane helix</keyword>
<feature type="transmembrane region" description="Helical" evidence="1">
    <location>
        <begin position="333"/>
        <end position="354"/>
    </location>
</feature>
<dbReference type="PATRIC" id="fig|1618761.3.peg.647"/>
<dbReference type="GO" id="GO:0016740">
    <property type="term" value="F:transferase activity"/>
    <property type="evidence" value="ECO:0007669"/>
    <property type="project" value="UniProtKB-KW"/>
</dbReference>
<keyword evidence="3" id="KW-0808">Transferase</keyword>
<dbReference type="GO" id="GO:0006487">
    <property type="term" value="P:protein N-linked glycosylation"/>
    <property type="evidence" value="ECO:0007669"/>
    <property type="project" value="TreeGrafter"/>
</dbReference>